<feature type="chain" id="PRO_5039903217" evidence="1">
    <location>
        <begin position="29"/>
        <end position="321"/>
    </location>
</feature>
<reference evidence="2 3" key="1">
    <citation type="journal article" date="2010" name="J. Bacteriol.">
        <title>Genome sequence of the dioxin-mineralizing bacterium Sphingomonas wittichii RW1.</title>
        <authorList>
            <person name="Miller T.R."/>
            <person name="Delcher A.L."/>
            <person name="Salzberg S.L."/>
            <person name="Saunders E."/>
            <person name="Detter J.C."/>
            <person name="Halden R.U."/>
        </authorList>
    </citation>
    <scope>NUCLEOTIDE SEQUENCE [LARGE SCALE GENOMIC DNA]</scope>
    <source>
        <strain evidence="3">DSM 6014 / CCUG 31198 / JCM 15750 / NBRC 105917 / EY 4224 / RW1</strain>
    </source>
</reference>
<sequence length="321" mass="34231">MPDGPARAASLLAPVLLVSILLATTSPAAPPRQPPPFTGELRLDRDDPVIEVRIGDVPLRLRVALDQKRLIELNPDAAGRLAADPPDRRFRFESGFDALVGRETLKGIQAAAPVTLNGRRMLVTVASHGRDCCAGVDGEIGIGLLPYATIRFARPGAPPPERTADFLIDDNDEHGPQAAIAMGRDTIFVQFSLQRPESVATASAGAILARAQGGRLTDGGSVVAAFGIERPISTLDFDRPAAIAGFPYPRVAVRTADFGGRHAFPVDPSEPQDIVVAKKVPLQEAWPVVLVARDRLDRCGEAAYDGNRHILTLRCAAEGED</sequence>
<proteinExistence type="predicted"/>
<keyword evidence="3" id="KW-1185">Reference proteome</keyword>
<dbReference type="AlphaFoldDB" id="A0A9J9HFQ3"/>
<organism evidence="2 3">
    <name type="scientific">Rhizorhabdus wittichii (strain DSM 6014 / CCUG 31198 / JCM 15750 / NBRC 105917 / EY 4224 / RW1)</name>
    <name type="common">Sphingomonas wittichii</name>
    <dbReference type="NCBI Taxonomy" id="392499"/>
    <lineage>
        <taxon>Bacteria</taxon>
        <taxon>Pseudomonadati</taxon>
        <taxon>Pseudomonadota</taxon>
        <taxon>Alphaproteobacteria</taxon>
        <taxon>Sphingomonadales</taxon>
        <taxon>Sphingomonadaceae</taxon>
        <taxon>Rhizorhabdus</taxon>
    </lineage>
</organism>
<keyword evidence="1" id="KW-0732">Signal</keyword>
<dbReference type="EMBL" id="CP000699">
    <property type="protein sequence ID" value="ABQ70928.1"/>
    <property type="molecule type" value="Genomic_DNA"/>
</dbReference>
<evidence type="ECO:0000256" key="1">
    <source>
        <dbReference type="SAM" id="SignalP"/>
    </source>
</evidence>
<evidence type="ECO:0000313" key="3">
    <source>
        <dbReference type="Proteomes" id="UP000001989"/>
    </source>
</evidence>
<evidence type="ECO:0000313" key="2">
    <source>
        <dbReference type="EMBL" id="ABQ70928.1"/>
    </source>
</evidence>
<protein>
    <submittedName>
        <fullName evidence="2">Uncharacterized protein</fullName>
    </submittedName>
</protein>
<gene>
    <name evidence="2" type="ordered locus">Swit_4590</name>
</gene>
<name>A0A9J9HFQ3_RHIWR</name>
<feature type="signal peptide" evidence="1">
    <location>
        <begin position="1"/>
        <end position="28"/>
    </location>
</feature>
<dbReference type="KEGG" id="swi:Swit_4590"/>
<dbReference type="OrthoDB" id="8478659at2"/>
<dbReference type="Proteomes" id="UP000001989">
    <property type="component" value="Chromosome"/>
</dbReference>
<accession>A0A9J9HFQ3</accession>